<gene>
    <name evidence="3" type="ORF">KL771_08560</name>
</gene>
<name>A0A947D2G9_9HYPH</name>
<dbReference type="Gene3D" id="3.50.50.60">
    <property type="entry name" value="FAD/NAD(P)-binding domain"/>
    <property type="match status" value="1"/>
</dbReference>
<dbReference type="Pfam" id="PF01266">
    <property type="entry name" value="DAO"/>
    <property type="match status" value="1"/>
</dbReference>
<dbReference type="PANTHER" id="PTHR13847:SF287">
    <property type="entry name" value="FAD-DEPENDENT OXIDOREDUCTASE DOMAIN-CONTAINING PROTEIN 1"/>
    <property type="match status" value="1"/>
</dbReference>
<dbReference type="Proteomes" id="UP000766595">
    <property type="component" value="Unassembled WGS sequence"/>
</dbReference>
<evidence type="ECO:0000256" key="1">
    <source>
        <dbReference type="ARBA" id="ARBA00023002"/>
    </source>
</evidence>
<comment type="caution">
    <text evidence="3">The sequence shown here is derived from an EMBL/GenBank/DDBJ whole genome shotgun (WGS) entry which is preliminary data.</text>
</comment>
<keyword evidence="1" id="KW-0560">Oxidoreductase</keyword>
<evidence type="ECO:0000313" key="3">
    <source>
        <dbReference type="EMBL" id="MBT9289501.1"/>
    </source>
</evidence>
<evidence type="ECO:0000259" key="2">
    <source>
        <dbReference type="Pfam" id="PF01266"/>
    </source>
</evidence>
<evidence type="ECO:0000313" key="4">
    <source>
        <dbReference type="Proteomes" id="UP000766595"/>
    </source>
</evidence>
<reference evidence="3 4" key="1">
    <citation type="submission" date="2021-06" db="EMBL/GenBank/DDBJ databases">
        <authorList>
            <person name="Grouzdev D.S."/>
            <person name="Koziaeva V."/>
        </authorList>
    </citation>
    <scope>NUCLEOTIDE SEQUENCE [LARGE SCALE GENOMIC DNA]</scope>
    <source>
        <strain evidence="3 4">22</strain>
    </source>
</reference>
<dbReference type="InterPro" id="IPR006076">
    <property type="entry name" value="FAD-dep_OxRdtase"/>
</dbReference>
<dbReference type="GO" id="GO:0016491">
    <property type="term" value="F:oxidoreductase activity"/>
    <property type="evidence" value="ECO:0007669"/>
    <property type="project" value="UniProtKB-KW"/>
</dbReference>
<dbReference type="PANTHER" id="PTHR13847">
    <property type="entry name" value="SARCOSINE DEHYDROGENASE-RELATED"/>
    <property type="match status" value="1"/>
</dbReference>
<sequence>MVRPRGDPASRASIRLTEPVVPGPSPAQSFDVVIAGGAIVGSSVAYFLKHELGFTGSVAVIEPDPTYARSATTLSAASIRQQFSTPENIRLSLFGVDFIRSLKARFGAEAEIGFHEGGYLLLASPEGLPILQANHRVQAAEKADIALLDPAGLTARFPWLSTDGLAAGAFGVTGEGWFDAHSLLDLIRKGARAAGATYIQGRVTGIGRDGNRITGVTLADGSTLACGAFVNAAGPAAGDVAALAGIALPVEPRKRFVFVIHCREKLPGMPLLVDTTGVYVRPEGEYHICGVSPEDGPDPRPADDDFEVDYALFEDLIWPALATRIPAFEAAKLIRAWAGHYDYNTLDQNAVVGPHPEIGNFFFANGFSGHGLQQAPAAGRAIAEWIVAGRSVSLDLSVFGFERIAAGRPVRELNVI</sequence>
<dbReference type="GO" id="GO:0032981">
    <property type="term" value="P:mitochondrial respiratory chain complex I assembly"/>
    <property type="evidence" value="ECO:0007669"/>
    <property type="project" value="TreeGrafter"/>
</dbReference>
<dbReference type="EMBL" id="JAHHZF010000004">
    <property type="protein sequence ID" value="MBT9289501.1"/>
    <property type="molecule type" value="Genomic_DNA"/>
</dbReference>
<dbReference type="SUPFAM" id="SSF51905">
    <property type="entry name" value="FAD/NAD(P)-binding domain"/>
    <property type="match status" value="1"/>
</dbReference>
<accession>A0A947D2G9</accession>
<dbReference type="Gene3D" id="3.30.9.10">
    <property type="entry name" value="D-Amino Acid Oxidase, subunit A, domain 2"/>
    <property type="match status" value="1"/>
</dbReference>
<dbReference type="GO" id="GO:0005737">
    <property type="term" value="C:cytoplasm"/>
    <property type="evidence" value="ECO:0007669"/>
    <property type="project" value="TreeGrafter"/>
</dbReference>
<proteinExistence type="predicted"/>
<feature type="domain" description="FAD dependent oxidoreductase" evidence="2">
    <location>
        <begin position="31"/>
        <end position="385"/>
    </location>
</feature>
<keyword evidence="4" id="KW-1185">Reference proteome</keyword>
<organism evidence="3 4">
    <name type="scientific">Prosthecodimorpha staleyi</name>
    <dbReference type="NCBI Taxonomy" id="2840188"/>
    <lineage>
        <taxon>Bacteria</taxon>
        <taxon>Pseudomonadati</taxon>
        <taxon>Pseudomonadota</taxon>
        <taxon>Alphaproteobacteria</taxon>
        <taxon>Hyphomicrobiales</taxon>
        <taxon>Ancalomicrobiaceae</taxon>
        <taxon>Prosthecodimorpha</taxon>
    </lineage>
</organism>
<dbReference type="AlphaFoldDB" id="A0A947D2G9"/>
<protein>
    <submittedName>
        <fullName evidence="3">FAD-binding oxidoreductase</fullName>
    </submittedName>
</protein>
<dbReference type="InterPro" id="IPR036188">
    <property type="entry name" value="FAD/NAD-bd_sf"/>
</dbReference>